<reference evidence="2 3" key="1">
    <citation type="submission" date="2018-06" db="EMBL/GenBank/DDBJ databases">
        <title>Whole genome sequencing of four bacterial strains from South Shetland trench revealing bio-synthetic gene clusters.</title>
        <authorList>
            <person name="Abdel-Mageed W.M."/>
            <person name="Lehri B."/>
            <person name="Jarmusch S.A."/>
            <person name="Miranda K."/>
            <person name="Goodfellow M."/>
            <person name="Jaspars M."/>
            <person name="Karlyshev A.V."/>
        </authorList>
    </citation>
    <scope>NUCLEOTIDE SEQUENCE [LARGE SCALE GENOMIC DNA]</scope>
    <source>
        <strain evidence="2 3">SST1</strain>
    </source>
</reference>
<dbReference type="InterPro" id="IPR012337">
    <property type="entry name" value="RNaseH-like_sf"/>
</dbReference>
<proteinExistence type="predicted"/>
<dbReference type="InterPro" id="IPR013520">
    <property type="entry name" value="Ribonucl_H"/>
</dbReference>
<comment type="caution">
    <text evidence="2">The sequence shown here is derived from an EMBL/GenBank/DDBJ whole genome shotgun (WGS) entry which is preliminary data.</text>
</comment>
<dbReference type="Pfam" id="PF00929">
    <property type="entry name" value="RNase_T"/>
    <property type="match status" value="1"/>
</dbReference>
<dbReference type="SMART" id="SM00479">
    <property type="entry name" value="EXOIII"/>
    <property type="match status" value="1"/>
</dbReference>
<keyword evidence="2" id="KW-0378">Hydrolase</keyword>
<dbReference type="AlphaFoldDB" id="A0A365PAL9"/>
<dbReference type="GO" id="GO:0003676">
    <property type="term" value="F:nucleic acid binding"/>
    <property type="evidence" value="ECO:0007669"/>
    <property type="project" value="InterPro"/>
</dbReference>
<organism evidence="2 3">
    <name type="scientific">Dietzia maris</name>
    <dbReference type="NCBI Taxonomy" id="37915"/>
    <lineage>
        <taxon>Bacteria</taxon>
        <taxon>Bacillati</taxon>
        <taxon>Actinomycetota</taxon>
        <taxon>Actinomycetes</taxon>
        <taxon>Mycobacteriales</taxon>
        <taxon>Dietziaceae</taxon>
        <taxon>Dietzia</taxon>
    </lineage>
</organism>
<keyword evidence="2" id="KW-0269">Exonuclease</keyword>
<dbReference type="GeneID" id="97368423"/>
<sequence>MTTHTQPPLAIDRNRLLAFDLETTGPDPRTAHVVSSALIAIDGQHKKERNWLADPGIEIPEGATAVHGITTAHARENGRPHAEVIAETVAAIRRGWGEGRTLVVFNACYDLTILRRWDPSFEILGPVIDPYVVDRAVDPYRKGKRTLEALCGLHGVRLDSAHEAAADALAAARLAWKMLGGQPELSGPDWREVNARQASWHETRQRDFVAYLERSGKDSSDVNTLWPMAMP</sequence>
<dbReference type="NCBIfam" id="NF005927">
    <property type="entry name" value="PRK07942.1"/>
    <property type="match status" value="1"/>
</dbReference>
<gene>
    <name evidence="2" type="ORF">DQ226_07720</name>
</gene>
<dbReference type="Proteomes" id="UP000252187">
    <property type="component" value="Unassembled WGS sequence"/>
</dbReference>
<dbReference type="CDD" id="cd06127">
    <property type="entry name" value="DEDDh"/>
    <property type="match status" value="1"/>
</dbReference>
<evidence type="ECO:0000313" key="2">
    <source>
        <dbReference type="EMBL" id="RBA37045.1"/>
    </source>
</evidence>
<protein>
    <submittedName>
        <fullName evidence="2">3'-5' exonuclease</fullName>
    </submittedName>
</protein>
<dbReference type="RefSeq" id="WP_067718280.1">
    <property type="nucleotide sequence ID" value="NZ_JBITUO010000001.1"/>
</dbReference>
<keyword evidence="2" id="KW-0540">Nuclease</keyword>
<dbReference type="SUPFAM" id="SSF53098">
    <property type="entry name" value="Ribonuclease H-like"/>
    <property type="match status" value="1"/>
</dbReference>
<dbReference type="EMBL" id="QNTT01000016">
    <property type="protein sequence ID" value="RBA37045.1"/>
    <property type="molecule type" value="Genomic_DNA"/>
</dbReference>
<evidence type="ECO:0000313" key="3">
    <source>
        <dbReference type="Proteomes" id="UP000252187"/>
    </source>
</evidence>
<dbReference type="Gene3D" id="3.30.420.10">
    <property type="entry name" value="Ribonuclease H-like superfamily/Ribonuclease H"/>
    <property type="match status" value="1"/>
</dbReference>
<feature type="domain" description="Exonuclease" evidence="1">
    <location>
        <begin position="15"/>
        <end position="184"/>
    </location>
</feature>
<dbReference type="InterPro" id="IPR036397">
    <property type="entry name" value="RNaseH_sf"/>
</dbReference>
<evidence type="ECO:0000259" key="1">
    <source>
        <dbReference type="SMART" id="SM00479"/>
    </source>
</evidence>
<name>A0A365PAL9_9ACTN</name>
<dbReference type="GO" id="GO:0004527">
    <property type="term" value="F:exonuclease activity"/>
    <property type="evidence" value="ECO:0007669"/>
    <property type="project" value="UniProtKB-KW"/>
</dbReference>
<accession>A0A365PAL9</accession>